<protein>
    <submittedName>
        <fullName evidence="1">Uncharacterized protein</fullName>
    </submittedName>
</protein>
<dbReference type="AlphaFoldDB" id="A0A3B0RIG6"/>
<sequence length="40" mass="4560">MAYSLRHSYICFRLMKGAFVNGVRIIMTLKEPLNKGMVLG</sequence>
<reference evidence="1" key="1">
    <citation type="submission" date="2018-06" db="EMBL/GenBank/DDBJ databases">
        <authorList>
            <person name="Zhirakovskaya E."/>
        </authorList>
    </citation>
    <scope>NUCLEOTIDE SEQUENCE</scope>
</reference>
<evidence type="ECO:0000313" key="1">
    <source>
        <dbReference type="EMBL" id="VAV91431.1"/>
    </source>
</evidence>
<proteinExistence type="predicted"/>
<gene>
    <name evidence="1" type="ORF">MNBD_ALPHA02-2188</name>
</gene>
<organism evidence="1">
    <name type="scientific">hydrothermal vent metagenome</name>
    <dbReference type="NCBI Taxonomy" id="652676"/>
    <lineage>
        <taxon>unclassified sequences</taxon>
        <taxon>metagenomes</taxon>
        <taxon>ecological metagenomes</taxon>
    </lineage>
</organism>
<accession>A0A3B0RIG6</accession>
<name>A0A3B0RIG6_9ZZZZ</name>
<dbReference type="EMBL" id="UOED01000067">
    <property type="protein sequence ID" value="VAV91431.1"/>
    <property type="molecule type" value="Genomic_DNA"/>
</dbReference>